<name>A0ABS3YAF7_9BACT</name>
<sequence>MKSGIETTMVAERYARMSNEELIGQVTLNAAGMTPEAIEIARKEIVARGLNPRLAEAVAVQNREWTEDDIAAYCDLISKQSCPHCGKNDSRLNGTESAETMSFLLFTSFKRKLVVGCKSCLNKAVFGALGKSFVLGWWGIPWGLLRTPQSIFINLNNLRFHSSKTHNECLQRFVTAHRGELAAIDEDAFDWDVLDLS</sequence>
<dbReference type="RefSeq" id="WP_209144080.1">
    <property type="nucleotide sequence ID" value="NZ_JAGHKP010000001.1"/>
</dbReference>
<keyword evidence="2" id="KW-1185">Reference proteome</keyword>
<proteinExistence type="predicted"/>
<reference evidence="2" key="1">
    <citation type="submission" date="2021-03" db="EMBL/GenBank/DDBJ databases">
        <title>Assistant Professor.</title>
        <authorList>
            <person name="Huq M.A."/>
        </authorList>
    </citation>
    <scope>NUCLEOTIDE SEQUENCE [LARGE SCALE GENOMIC DNA]</scope>
    <source>
        <strain evidence="2">MAH-28</strain>
    </source>
</reference>
<accession>A0ABS3YAF7</accession>
<dbReference type="Proteomes" id="UP000679126">
    <property type="component" value="Unassembled WGS sequence"/>
</dbReference>
<evidence type="ECO:0000313" key="2">
    <source>
        <dbReference type="Proteomes" id="UP000679126"/>
    </source>
</evidence>
<protein>
    <submittedName>
        <fullName evidence="1">Uncharacterized protein</fullName>
    </submittedName>
</protein>
<evidence type="ECO:0000313" key="1">
    <source>
        <dbReference type="EMBL" id="MBO9151663.1"/>
    </source>
</evidence>
<comment type="caution">
    <text evidence="1">The sequence shown here is derived from an EMBL/GenBank/DDBJ whole genome shotgun (WGS) entry which is preliminary data.</text>
</comment>
<organism evidence="1 2">
    <name type="scientific">Chitinophaga chungangae</name>
    <dbReference type="NCBI Taxonomy" id="2821488"/>
    <lineage>
        <taxon>Bacteria</taxon>
        <taxon>Pseudomonadati</taxon>
        <taxon>Bacteroidota</taxon>
        <taxon>Chitinophagia</taxon>
        <taxon>Chitinophagales</taxon>
        <taxon>Chitinophagaceae</taxon>
        <taxon>Chitinophaga</taxon>
    </lineage>
</organism>
<gene>
    <name evidence="1" type="ORF">J7I43_05555</name>
</gene>
<dbReference type="EMBL" id="JAGHKP010000001">
    <property type="protein sequence ID" value="MBO9151663.1"/>
    <property type="molecule type" value="Genomic_DNA"/>
</dbReference>